<evidence type="ECO:0000259" key="1">
    <source>
        <dbReference type="PROSITE" id="PS50404"/>
    </source>
</evidence>
<dbReference type="CDD" id="cd00570">
    <property type="entry name" value="GST_N_family"/>
    <property type="match status" value="1"/>
</dbReference>
<gene>
    <name evidence="2" type="ORF">ABS311_16380</name>
</gene>
<evidence type="ECO:0000313" key="3">
    <source>
        <dbReference type="Proteomes" id="UP001467690"/>
    </source>
</evidence>
<dbReference type="PANTHER" id="PTHR43969">
    <property type="entry name" value="GLUTATHIONE S TRANSFERASE D10, ISOFORM A-RELATED"/>
    <property type="match status" value="1"/>
</dbReference>
<comment type="caution">
    <text evidence="2">The sequence shown here is derived from an EMBL/GenBank/DDBJ whole genome shotgun (WGS) entry which is preliminary data.</text>
</comment>
<dbReference type="RefSeq" id="WP_143872594.1">
    <property type="nucleotide sequence ID" value="NZ_CP041660.1"/>
</dbReference>
<dbReference type="EMBL" id="JBELOE010000265">
    <property type="protein sequence ID" value="MER2493456.1"/>
    <property type="molecule type" value="Genomic_DNA"/>
</dbReference>
<dbReference type="PROSITE" id="PS50404">
    <property type="entry name" value="GST_NTER"/>
    <property type="match status" value="1"/>
</dbReference>
<dbReference type="InterPro" id="IPR036282">
    <property type="entry name" value="Glutathione-S-Trfase_C_sf"/>
</dbReference>
<dbReference type="InterPro" id="IPR036249">
    <property type="entry name" value="Thioredoxin-like_sf"/>
</dbReference>
<dbReference type="Gene3D" id="3.40.30.10">
    <property type="entry name" value="Glutaredoxin"/>
    <property type="match status" value="1"/>
</dbReference>
<dbReference type="Gene3D" id="1.20.1050.10">
    <property type="match status" value="1"/>
</dbReference>
<proteinExistence type="predicted"/>
<reference evidence="2 3" key="1">
    <citation type="submission" date="2024-06" db="EMBL/GenBank/DDBJ databases">
        <authorList>
            <person name="Chen R.Y."/>
        </authorList>
    </citation>
    <scope>NUCLEOTIDE SEQUENCE [LARGE SCALE GENOMIC DNA]</scope>
    <source>
        <strain evidence="2 3">D2</strain>
    </source>
</reference>
<name>A0ABV1RKK6_9ALTE</name>
<protein>
    <submittedName>
        <fullName evidence="2">Glutathione S-transferase family protein</fullName>
    </submittedName>
</protein>
<dbReference type="InterPro" id="IPR004045">
    <property type="entry name" value="Glutathione_S-Trfase_N"/>
</dbReference>
<keyword evidence="3" id="KW-1185">Reference proteome</keyword>
<accession>A0ABV1RKK6</accession>
<organism evidence="2 3">
    <name type="scientific">Catenovulum sediminis</name>
    <dbReference type="NCBI Taxonomy" id="1740262"/>
    <lineage>
        <taxon>Bacteria</taxon>
        <taxon>Pseudomonadati</taxon>
        <taxon>Pseudomonadota</taxon>
        <taxon>Gammaproteobacteria</taxon>
        <taxon>Alteromonadales</taxon>
        <taxon>Alteromonadaceae</taxon>
        <taxon>Catenovulum</taxon>
    </lineage>
</organism>
<dbReference type="Proteomes" id="UP001467690">
    <property type="component" value="Unassembled WGS sequence"/>
</dbReference>
<feature type="domain" description="GST N-terminal" evidence="1">
    <location>
        <begin position="1"/>
        <end position="79"/>
    </location>
</feature>
<sequence length="191" mass="22153">MSMVLYGSLPSPYVRRIRMLLEGQDYQFQLVNLYDDDARTEYSKIAPLKKMPMLEDKGQKIFDSHVIAQYVQEKFNLDKPSINDLNLVSAVDAVTDSLIILFYGKRSELEITTDKLIFQLQIERIPQVLDWLNEQAKQGAFDKWGYASICLLSLLDWITFRNLHDISQYSALLKVQQTHGEREIAKGTYPQ</sequence>
<evidence type="ECO:0000313" key="2">
    <source>
        <dbReference type="EMBL" id="MER2493456.1"/>
    </source>
</evidence>
<dbReference type="Pfam" id="PF13417">
    <property type="entry name" value="GST_N_3"/>
    <property type="match status" value="1"/>
</dbReference>
<dbReference type="SUPFAM" id="SSF52833">
    <property type="entry name" value="Thioredoxin-like"/>
    <property type="match status" value="1"/>
</dbReference>
<dbReference type="PANTHER" id="PTHR43969:SF4">
    <property type="entry name" value="FI01423P-RELATED"/>
    <property type="match status" value="1"/>
</dbReference>
<dbReference type="SUPFAM" id="SSF47616">
    <property type="entry name" value="GST C-terminal domain-like"/>
    <property type="match status" value="1"/>
</dbReference>